<evidence type="ECO:0000313" key="3">
    <source>
        <dbReference type="Proteomes" id="UP000002296"/>
    </source>
</evidence>
<dbReference type="PaxDb" id="353153-Q4CQ24"/>
<sequence length="117" mass="12633">MSLVQSIQTSKGYVYTDRNMPVDIGLSLAPIAECWHRGGSGKQKNQRKGTSSSRTVTAVDRRRGVLHVCLPKPAHHRRIILPRRRVHGALRVISGIRAPGSRGCGTATGLVADGLIS</sequence>
<dbReference type="KEGG" id="tcr:504197.10"/>
<dbReference type="Proteomes" id="UP000002296">
    <property type="component" value="Unassembled WGS sequence"/>
</dbReference>
<proteinExistence type="predicted"/>
<gene>
    <name evidence="2" type="ORF">Tc00.1047053504197.10</name>
</gene>
<feature type="region of interest" description="Disordered" evidence="1">
    <location>
        <begin position="38"/>
        <end position="57"/>
    </location>
</feature>
<dbReference type="RefSeq" id="XP_804226.1">
    <property type="nucleotide sequence ID" value="XM_799133.1"/>
</dbReference>
<evidence type="ECO:0000256" key="1">
    <source>
        <dbReference type="SAM" id="MobiDB-lite"/>
    </source>
</evidence>
<accession>Q4CQ24</accession>
<organism evidence="2 3">
    <name type="scientific">Trypanosoma cruzi (strain CL Brener)</name>
    <dbReference type="NCBI Taxonomy" id="353153"/>
    <lineage>
        <taxon>Eukaryota</taxon>
        <taxon>Discoba</taxon>
        <taxon>Euglenozoa</taxon>
        <taxon>Kinetoplastea</taxon>
        <taxon>Metakinetoplastina</taxon>
        <taxon>Trypanosomatida</taxon>
        <taxon>Trypanosomatidae</taxon>
        <taxon>Trypanosoma</taxon>
        <taxon>Schizotrypanum</taxon>
    </lineage>
</organism>
<dbReference type="InParanoid" id="Q4CQ24"/>
<dbReference type="AlphaFoldDB" id="Q4CQ24"/>
<name>Q4CQ24_TRYCC</name>
<comment type="caution">
    <text evidence="2">The sequence shown here is derived from an EMBL/GenBank/DDBJ whole genome shotgun (WGS) entry which is preliminary data.</text>
</comment>
<dbReference type="EMBL" id="AAHK01002537">
    <property type="protein sequence ID" value="EAN82375.1"/>
    <property type="molecule type" value="Genomic_DNA"/>
</dbReference>
<evidence type="ECO:0000313" key="2">
    <source>
        <dbReference type="EMBL" id="EAN82375.1"/>
    </source>
</evidence>
<keyword evidence="3" id="KW-1185">Reference proteome</keyword>
<reference evidence="2 3" key="1">
    <citation type="journal article" date="2005" name="Science">
        <title>The genome sequence of Trypanosoma cruzi, etiologic agent of Chagas disease.</title>
        <authorList>
            <person name="El-Sayed N.M."/>
            <person name="Myler P.J."/>
            <person name="Bartholomeu D.C."/>
            <person name="Nilsson D."/>
            <person name="Aggarwal G."/>
            <person name="Tran A.N."/>
            <person name="Ghedin E."/>
            <person name="Worthey E.A."/>
            <person name="Delcher A.L."/>
            <person name="Blandin G."/>
            <person name="Westenberger S.J."/>
            <person name="Caler E."/>
            <person name="Cerqueira G.C."/>
            <person name="Branche C."/>
            <person name="Haas B."/>
            <person name="Anupama A."/>
            <person name="Arner E."/>
            <person name="Aslund L."/>
            <person name="Attipoe P."/>
            <person name="Bontempi E."/>
            <person name="Bringaud F."/>
            <person name="Burton P."/>
            <person name="Cadag E."/>
            <person name="Campbell D.A."/>
            <person name="Carrington M."/>
            <person name="Crabtree J."/>
            <person name="Darban H."/>
            <person name="da Silveira J.F."/>
            <person name="de Jong P."/>
            <person name="Edwards K."/>
            <person name="Englund P.T."/>
            <person name="Fazelina G."/>
            <person name="Feldblyum T."/>
            <person name="Ferella M."/>
            <person name="Frasch A.C."/>
            <person name="Gull K."/>
            <person name="Horn D."/>
            <person name="Hou L."/>
            <person name="Huang Y."/>
            <person name="Kindlund E."/>
            <person name="Klingbeil M."/>
            <person name="Kluge S."/>
            <person name="Koo H."/>
            <person name="Lacerda D."/>
            <person name="Levin M.J."/>
            <person name="Lorenzi H."/>
            <person name="Louie T."/>
            <person name="Machado C.R."/>
            <person name="McCulloch R."/>
            <person name="McKenna A."/>
            <person name="Mizuno Y."/>
            <person name="Mottram J.C."/>
            <person name="Nelson S."/>
            <person name="Ochaya S."/>
            <person name="Osoegawa K."/>
            <person name="Pai G."/>
            <person name="Parsons M."/>
            <person name="Pentony M."/>
            <person name="Pettersson U."/>
            <person name="Pop M."/>
            <person name="Ramirez J.L."/>
            <person name="Rinta J."/>
            <person name="Robertson L."/>
            <person name="Salzberg S.L."/>
            <person name="Sanchez D.O."/>
            <person name="Seyler A."/>
            <person name="Sharma R."/>
            <person name="Shetty J."/>
            <person name="Simpson A.J."/>
            <person name="Sisk E."/>
            <person name="Tammi M.T."/>
            <person name="Tarleton R."/>
            <person name="Teixeira S."/>
            <person name="Van Aken S."/>
            <person name="Vogt C."/>
            <person name="Ward P.N."/>
            <person name="Wickstead B."/>
            <person name="Wortman J."/>
            <person name="White O."/>
            <person name="Fraser C.M."/>
            <person name="Stuart K.D."/>
            <person name="Andersson B."/>
        </authorList>
    </citation>
    <scope>NUCLEOTIDE SEQUENCE [LARGE SCALE GENOMIC DNA]</scope>
    <source>
        <strain evidence="2 3">CL Brener</strain>
    </source>
</reference>
<dbReference type="GeneID" id="3533600"/>
<protein>
    <submittedName>
        <fullName evidence="2">Uncharacterized protein</fullName>
    </submittedName>
</protein>